<gene>
    <name evidence="1" type="ORF">BDY19DRAFT_939143</name>
</gene>
<dbReference type="Proteomes" id="UP001055072">
    <property type="component" value="Unassembled WGS sequence"/>
</dbReference>
<keyword evidence="2" id="KW-1185">Reference proteome</keyword>
<accession>A0ACB8U7B6</accession>
<evidence type="ECO:0000313" key="2">
    <source>
        <dbReference type="Proteomes" id="UP001055072"/>
    </source>
</evidence>
<proteinExistence type="predicted"/>
<dbReference type="EMBL" id="MU274908">
    <property type="protein sequence ID" value="KAI0090238.1"/>
    <property type="molecule type" value="Genomic_DNA"/>
</dbReference>
<name>A0ACB8U7B6_9APHY</name>
<reference evidence="1" key="1">
    <citation type="journal article" date="2021" name="Environ. Microbiol.">
        <title>Gene family expansions and transcriptome signatures uncover fungal adaptations to wood decay.</title>
        <authorList>
            <person name="Hage H."/>
            <person name="Miyauchi S."/>
            <person name="Viragh M."/>
            <person name="Drula E."/>
            <person name="Min B."/>
            <person name="Chaduli D."/>
            <person name="Navarro D."/>
            <person name="Favel A."/>
            <person name="Norest M."/>
            <person name="Lesage-Meessen L."/>
            <person name="Balint B."/>
            <person name="Merenyi Z."/>
            <person name="de Eugenio L."/>
            <person name="Morin E."/>
            <person name="Martinez A.T."/>
            <person name="Baldrian P."/>
            <person name="Stursova M."/>
            <person name="Martinez M.J."/>
            <person name="Novotny C."/>
            <person name="Magnuson J.K."/>
            <person name="Spatafora J.W."/>
            <person name="Maurice S."/>
            <person name="Pangilinan J."/>
            <person name="Andreopoulos W."/>
            <person name="LaButti K."/>
            <person name="Hundley H."/>
            <person name="Na H."/>
            <person name="Kuo A."/>
            <person name="Barry K."/>
            <person name="Lipzen A."/>
            <person name="Henrissat B."/>
            <person name="Riley R."/>
            <person name="Ahrendt S."/>
            <person name="Nagy L.G."/>
            <person name="Grigoriev I.V."/>
            <person name="Martin F."/>
            <person name="Rosso M.N."/>
        </authorList>
    </citation>
    <scope>NUCLEOTIDE SEQUENCE</scope>
    <source>
        <strain evidence="1">CBS 384.51</strain>
    </source>
</reference>
<protein>
    <submittedName>
        <fullName evidence="1">DnaJ-domain-containing protein</fullName>
    </submittedName>
</protein>
<sequence length="339" mass="37957">MFSSISSRLINSATSYFYLPVDEDNEDSDADNLPPKPLAWTNGDNDSSEDPSFGPLSASTSSSSLSSDFGEPSSSSTQCPPTSTRKNYATIQEIISQNDLYQILGISRKAQIDRLSLRRAYLSRSRACHPDKFPGNPEATQAFQKVNVAYDILSTPSSKRIYDSRPATAATHDFFSAQPYAHAEETFRGVILGVINDFLEGDLETVRTLLRAVNDLNPSLRIGEDGIETVLHTLHAIRERALACRACIFALHSEVSRLLEVQHAFRELSYFDLRRRSRLTLELMRIAISLPIILERAIQEQRDQERDGDGDPGSVLLNHRVRSLLRTSAQLIEKMEHML</sequence>
<organism evidence="1 2">
    <name type="scientific">Irpex rosettiformis</name>
    <dbReference type="NCBI Taxonomy" id="378272"/>
    <lineage>
        <taxon>Eukaryota</taxon>
        <taxon>Fungi</taxon>
        <taxon>Dikarya</taxon>
        <taxon>Basidiomycota</taxon>
        <taxon>Agaricomycotina</taxon>
        <taxon>Agaricomycetes</taxon>
        <taxon>Polyporales</taxon>
        <taxon>Irpicaceae</taxon>
        <taxon>Irpex</taxon>
    </lineage>
</organism>
<evidence type="ECO:0000313" key="1">
    <source>
        <dbReference type="EMBL" id="KAI0090238.1"/>
    </source>
</evidence>
<comment type="caution">
    <text evidence="1">The sequence shown here is derived from an EMBL/GenBank/DDBJ whole genome shotgun (WGS) entry which is preliminary data.</text>
</comment>